<evidence type="ECO:0000256" key="1">
    <source>
        <dbReference type="SAM" id="Phobius"/>
    </source>
</evidence>
<proteinExistence type="predicted"/>
<feature type="transmembrane region" description="Helical" evidence="1">
    <location>
        <begin position="212"/>
        <end position="234"/>
    </location>
</feature>
<keyword evidence="1" id="KW-0472">Membrane</keyword>
<name>A0ABR8CFV5_9CYAN</name>
<evidence type="ECO:0000313" key="3">
    <source>
        <dbReference type="Proteomes" id="UP000618445"/>
    </source>
</evidence>
<sequence length="267" mass="29609">MTNSPYLLLVETSVIIDTDPHTWQAIAKLGECLLPEVVALEIKNIANGKAEGNEAVAKQFQNLAGLKWQITDLTAKHADLVVRTTQNLSRKAKLMIKVAQSAVGVANAYPQKCVVLISDEISLRDRIAKLEHKNLCAIPSAIARQWSRTNQAPPIVHQSIEYLQKQISQPINQSLHQTDTIGLTTSSSGVTTEPKIKVSQENPPQKSNYRQLAISLVKFGLTTTFLATILLFGWRLAQPQQFQQFWKKTGLPPLPQILVQPTPPKKN</sequence>
<evidence type="ECO:0000313" key="2">
    <source>
        <dbReference type="EMBL" id="MBD2319617.1"/>
    </source>
</evidence>
<gene>
    <name evidence="2" type="ORF">H6G05_22615</name>
</gene>
<keyword evidence="3" id="KW-1185">Reference proteome</keyword>
<dbReference type="Proteomes" id="UP000618445">
    <property type="component" value="Unassembled WGS sequence"/>
</dbReference>
<keyword evidence="1" id="KW-1133">Transmembrane helix</keyword>
<protein>
    <recommendedName>
        <fullName evidence="4">PIN domain-containing protein</fullName>
    </recommendedName>
</protein>
<dbReference type="RefSeq" id="WP_190581813.1">
    <property type="nucleotide sequence ID" value="NZ_CAWPQU010000054.1"/>
</dbReference>
<accession>A0ABR8CFV5</accession>
<comment type="caution">
    <text evidence="2">The sequence shown here is derived from an EMBL/GenBank/DDBJ whole genome shotgun (WGS) entry which is preliminary data.</text>
</comment>
<organism evidence="2 3">
    <name type="scientific">Phormidium tenue FACHB-1050</name>
    <dbReference type="NCBI Taxonomy" id="2692857"/>
    <lineage>
        <taxon>Bacteria</taxon>
        <taxon>Bacillati</taxon>
        <taxon>Cyanobacteriota</taxon>
        <taxon>Cyanophyceae</taxon>
        <taxon>Oscillatoriophycideae</taxon>
        <taxon>Oscillatoriales</taxon>
        <taxon>Oscillatoriaceae</taxon>
        <taxon>Phormidium</taxon>
    </lineage>
</organism>
<evidence type="ECO:0008006" key="4">
    <source>
        <dbReference type="Google" id="ProtNLM"/>
    </source>
</evidence>
<reference evidence="2 3" key="1">
    <citation type="journal article" date="2020" name="ISME J.">
        <title>Comparative genomics reveals insights into cyanobacterial evolution and habitat adaptation.</title>
        <authorList>
            <person name="Chen M.Y."/>
            <person name="Teng W.K."/>
            <person name="Zhao L."/>
            <person name="Hu C.X."/>
            <person name="Zhou Y.K."/>
            <person name="Han B.P."/>
            <person name="Song L.R."/>
            <person name="Shu W.S."/>
        </authorList>
    </citation>
    <scope>NUCLEOTIDE SEQUENCE [LARGE SCALE GENOMIC DNA]</scope>
    <source>
        <strain evidence="2 3">FACHB-1050</strain>
    </source>
</reference>
<dbReference type="EMBL" id="JACJQY010000058">
    <property type="protein sequence ID" value="MBD2319617.1"/>
    <property type="molecule type" value="Genomic_DNA"/>
</dbReference>
<keyword evidence="1" id="KW-0812">Transmembrane</keyword>